<accession>A0A0A9XKT6</accession>
<evidence type="ECO:0000313" key="2">
    <source>
        <dbReference type="EMBL" id="JAG19418.1"/>
    </source>
</evidence>
<feature type="region of interest" description="Disordered" evidence="1">
    <location>
        <begin position="112"/>
        <end position="144"/>
    </location>
</feature>
<dbReference type="EMBL" id="GBHO01024186">
    <property type="protein sequence ID" value="JAG19418.1"/>
    <property type="molecule type" value="Transcribed_RNA"/>
</dbReference>
<reference evidence="2" key="2">
    <citation type="submission" date="2014-07" db="EMBL/GenBank/DDBJ databases">
        <authorList>
            <person name="Hull J."/>
        </authorList>
    </citation>
    <scope>NUCLEOTIDE SEQUENCE</scope>
</reference>
<feature type="compositionally biased region" description="Basic residues" evidence="1">
    <location>
        <begin position="118"/>
        <end position="132"/>
    </location>
</feature>
<reference evidence="2" key="1">
    <citation type="journal article" date="2014" name="PLoS ONE">
        <title>Transcriptome-Based Identification of ABC Transporters in the Western Tarnished Plant Bug Lygus hesperus.</title>
        <authorList>
            <person name="Hull J.J."/>
            <person name="Chaney K."/>
            <person name="Geib S.M."/>
            <person name="Fabrick J.A."/>
            <person name="Brent C.S."/>
            <person name="Walsh D."/>
            <person name="Lavine L.C."/>
        </authorList>
    </citation>
    <scope>NUCLEOTIDE SEQUENCE</scope>
</reference>
<name>A0A0A9XKT6_LYGHE</name>
<sequence length="174" mass="20316">MQELRRNILNCQQHYLGFQKTTPAIIIRWKETRGKYFLVIKGYYSRFVLQLDSPGSRGSGGVKRGFSVQGISNLFSKYNAVPLRQGWRRKDSCEIKPRANYTDRILTNSLKRFEKGKRPQRKSPQVPRRKMAPTHPPGSFHDSIEKSRSLCSLLNQIRHRLEGKTKTYSMQLFI</sequence>
<organism evidence="2">
    <name type="scientific">Lygus hesperus</name>
    <name type="common">Western plant bug</name>
    <dbReference type="NCBI Taxonomy" id="30085"/>
    <lineage>
        <taxon>Eukaryota</taxon>
        <taxon>Metazoa</taxon>
        <taxon>Ecdysozoa</taxon>
        <taxon>Arthropoda</taxon>
        <taxon>Hexapoda</taxon>
        <taxon>Insecta</taxon>
        <taxon>Pterygota</taxon>
        <taxon>Neoptera</taxon>
        <taxon>Paraneoptera</taxon>
        <taxon>Hemiptera</taxon>
        <taxon>Heteroptera</taxon>
        <taxon>Panheteroptera</taxon>
        <taxon>Cimicomorpha</taxon>
        <taxon>Miridae</taxon>
        <taxon>Mirini</taxon>
        <taxon>Lygus</taxon>
    </lineage>
</organism>
<evidence type="ECO:0000256" key="1">
    <source>
        <dbReference type="SAM" id="MobiDB-lite"/>
    </source>
</evidence>
<dbReference type="AlphaFoldDB" id="A0A0A9XKT6"/>
<proteinExistence type="predicted"/>
<gene>
    <name evidence="2" type="primary">Ubr3_6</name>
    <name evidence="2" type="ORF">CM83_46606</name>
</gene>
<protein>
    <submittedName>
        <fullName evidence="2">E3 ubiquitin-protein ligase UBR3</fullName>
    </submittedName>
</protein>